<dbReference type="GO" id="GO:0006508">
    <property type="term" value="P:proteolysis"/>
    <property type="evidence" value="ECO:0007669"/>
    <property type="project" value="UniProtKB-KW"/>
</dbReference>
<evidence type="ECO:0000256" key="2">
    <source>
        <dbReference type="ARBA" id="ARBA00022670"/>
    </source>
</evidence>
<dbReference type="GO" id="GO:0004252">
    <property type="term" value="F:serine-type endopeptidase activity"/>
    <property type="evidence" value="ECO:0007669"/>
    <property type="project" value="InterPro"/>
</dbReference>
<keyword evidence="4" id="KW-0732">Signal</keyword>
<dbReference type="STRING" id="1685379.AVO45_03595"/>
<comment type="caution">
    <text evidence="6">The sequence shown here is derived from an EMBL/GenBank/DDBJ whole genome shotgun (WGS) entry which is preliminary data.</text>
</comment>
<proteinExistence type="inferred from homology"/>
<dbReference type="SUPFAM" id="SSF50494">
    <property type="entry name" value="Trypsin-like serine proteases"/>
    <property type="match status" value="1"/>
</dbReference>
<dbReference type="InterPro" id="IPR001940">
    <property type="entry name" value="Peptidase_S1C"/>
</dbReference>
<comment type="similarity">
    <text evidence="1">Belongs to the peptidase S1C family.</text>
</comment>
<evidence type="ECO:0000313" key="7">
    <source>
        <dbReference type="Proteomes" id="UP000053791"/>
    </source>
</evidence>
<dbReference type="PANTHER" id="PTHR43343">
    <property type="entry name" value="PEPTIDASE S12"/>
    <property type="match status" value="1"/>
</dbReference>
<name>A0A101CZ55_9RHOB</name>
<keyword evidence="3" id="KW-0378">Hydrolase</keyword>
<evidence type="ECO:0000256" key="1">
    <source>
        <dbReference type="ARBA" id="ARBA00010541"/>
    </source>
</evidence>
<dbReference type="AlphaFoldDB" id="A0A101CZ55"/>
<feature type="chain" id="PRO_5007095586" description="PDZ domain-containing protein" evidence="4">
    <location>
        <begin position="24"/>
        <end position="370"/>
    </location>
</feature>
<keyword evidence="2" id="KW-0645">Protease</keyword>
<dbReference type="SMART" id="SM00228">
    <property type="entry name" value="PDZ"/>
    <property type="match status" value="1"/>
</dbReference>
<dbReference type="SUPFAM" id="SSF50156">
    <property type="entry name" value="PDZ domain-like"/>
    <property type="match status" value="1"/>
</dbReference>
<feature type="signal peptide" evidence="4">
    <location>
        <begin position="1"/>
        <end position="23"/>
    </location>
</feature>
<dbReference type="PANTHER" id="PTHR43343:SF3">
    <property type="entry name" value="PROTEASE DO-LIKE 8, CHLOROPLASTIC"/>
    <property type="match status" value="1"/>
</dbReference>
<dbReference type="InterPro" id="IPR051201">
    <property type="entry name" value="Chloro_Bact_Ser_Proteases"/>
</dbReference>
<dbReference type="Gene3D" id="2.30.42.10">
    <property type="match status" value="1"/>
</dbReference>
<protein>
    <recommendedName>
        <fullName evidence="5">PDZ domain-containing protein</fullName>
    </recommendedName>
</protein>
<dbReference type="InterPro" id="IPR043504">
    <property type="entry name" value="Peptidase_S1_PA_chymotrypsin"/>
</dbReference>
<feature type="domain" description="PDZ" evidence="5">
    <location>
        <begin position="255"/>
        <end position="342"/>
    </location>
</feature>
<gene>
    <name evidence="6" type="ORF">AVO45_03595</name>
</gene>
<dbReference type="EMBL" id="LQBQ01000001">
    <property type="protein sequence ID" value="KUJ86059.1"/>
    <property type="molecule type" value="Genomic_DNA"/>
</dbReference>
<evidence type="ECO:0000256" key="3">
    <source>
        <dbReference type="ARBA" id="ARBA00022801"/>
    </source>
</evidence>
<sequence length="370" mass="39139">MTRGLVRLSSVLVLCTVPLGAQAEDPDCVLSANEIYARASPSVVQVATLSIDLFLVEGRVAMNTGTGFVLEQGYIATNYHVIADSKIIVVFNGGSMIEAAVVGIDPTLDVAVLKVTGGQYFSDAPLEFSNDAQAEIGQQAFAVGFPLGIGKSMSSGIVSGVGRVLRQTTSSWLSPYIQTDAAISPGNSGGPLLNSCGLVIGMITSNISNSGAENIAFAIPTEVLRPVITALVEEGHVSRPWHGLYGQMTAFPILQVLGVPRSAWEEQSGFLIETVEPGSAADRAGLTGGVWPMMWGGAEVLLGGDVITHVNGVRITSMEIAMNSVRGIEIGEIVELKALRNGVPFSVSVEIEERPIMPQELEVYRRARQR</sequence>
<evidence type="ECO:0000313" key="6">
    <source>
        <dbReference type="EMBL" id="KUJ86059.1"/>
    </source>
</evidence>
<dbReference type="Gene3D" id="2.40.10.10">
    <property type="entry name" value="Trypsin-like serine proteases"/>
    <property type="match status" value="2"/>
</dbReference>
<keyword evidence="7" id="KW-1185">Reference proteome</keyword>
<evidence type="ECO:0000259" key="5">
    <source>
        <dbReference type="SMART" id="SM00228"/>
    </source>
</evidence>
<accession>A0A101CZ55</accession>
<dbReference type="PRINTS" id="PR00834">
    <property type="entry name" value="PROTEASES2C"/>
</dbReference>
<dbReference type="Proteomes" id="UP000053791">
    <property type="component" value="Unassembled WGS sequence"/>
</dbReference>
<evidence type="ECO:0000256" key="4">
    <source>
        <dbReference type="SAM" id="SignalP"/>
    </source>
</evidence>
<reference evidence="6 7" key="1">
    <citation type="submission" date="2015-12" db="EMBL/GenBank/DDBJ databases">
        <authorList>
            <person name="Shamseldin A."/>
            <person name="Moawad H."/>
            <person name="Abd El-Rahim W.M."/>
            <person name="Sadowsky M.J."/>
        </authorList>
    </citation>
    <scope>NUCLEOTIDE SEQUENCE [LARGE SCALE GENOMIC DNA]</scope>
    <source>
        <strain evidence="6 7">ZGT118</strain>
    </source>
</reference>
<dbReference type="Pfam" id="PF13365">
    <property type="entry name" value="Trypsin_2"/>
    <property type="match status" value="1"/>
</dbReference>
<dbReference type="InterPro" id="IPR009003">
    <property type="entry name" value="Peptidase_S1_PA"/>
</dbReference>
<dbReference type="InterPro" id="IPR001478">
    <property type="entry name" value="PDZ"/>
</dbReference>
<organism evidence="6 7">
    <name type="scientific">Ruegeria marisrubri</name>
    <dbReference type="NCBI Taxonomy" id="1685379"/>
    <lineage>
        <taxon>Bacteria</taxon>
        <taxon>Pseudomonadati</taxon>
        <taxon>Pseudomonadota</taxon>
        <taxon>Alphaproteobacteria</taxon>
        <taxon>Rhodobacterales</taxon>
        <taxon>Roseobacteraceae</taxon>
        <taxon>Ruegeria</taxon>
    </lineage>
</organism>
<dbReference type="InterPro" id="IPR036034">
    <property type="entry name" value="PDZ_sf"/>
</dbReference>